<feature type="active site" description="Proton donor/acceptor" evidence="7">
    <location>
        <position position="277"/>
    </location>
</feature>
<dbReference type="InterPro" id="IPR011059">
    <property type="entry name" value="Metal-dep_hydrolase_composite"/>
</dbReference>
<organism evidence="11 12">
    <name type="scientific">Photobacterium rosenbergii</name>
    <dbReference type="NCBI Taxonomy" id="294936"/>
    <lineage>
        <taxon>Bacteria</taxon>
        <taxon>Pseudomonadati</taxon>
        <taxon>Pseudomonadota</taxon>
        <taxon>Gammaproteobacteria</taxon>
        <taxon>Vibrionales</taxon>
        <taxon>Vibrionaceae</taxon>
        <taxon>Photobacterium</taxon>
    </lineage>
</organism>
<sequence length="384" mass="41011">MENFNASQTPVALIHATVFDGETLLDDQAVIIRSDTIVSVVPMSQAPLLPTDCIDVKGLLLTAGFIDLQLNGCGGVLFNSDISLDTLHIMNQTNLKSGTTQFLPTLITNPQPQMQQAISLVDSMEIRESSGVLGLHLEGPFINVAKKGAHHADFIRQLTQEEAEQLAKRHGAVKVITLAPECVGQTAIDVLTDAGIKVSIGHTNATYQQLVDKQGLSMATHLYNAMTPLASREVGAVGYIAEHKPATGIIVDGIHAAYPAVRIAKALLGEQLFLVTDAVTPAGTDLSSYDMAGQQAFVTDGKCHYKDGTIAGAAITMIDGIKNLIEHVGITKEEALRMASLYPARALGIEDNFGKLKAGYKANIVMLDTALDIKGVYQMGIKRI</sequence>
<protein>
    <submittedName>
        <fullName evidence="11">N-acetylglucosamine-6-phosphate deacetylase</fullName>
    </submittedName>
</protein>
<dbReference type="SUPFAM" id="SSF51338">
    <property type="entry name" value="Composite domain of metallo-dependent hydrolases"/>
    <property type="match status" value="1"/>
</dbReference>
<comment type="cofactor">
    <cofactor evidence="9">
        <name>a divalent metal cation</name>
        <dbReference type="ChEBI" id="CHEBI:60240"/>
    </cofactor>
    <text evidence="9">Binds 1 divalent metal cation per subunit.</text>
</comment>
<feature type="binding site" evidence="9">
    <location>
        <position position="202"/>
    </location>
    <ligand>
        <name>Zn(2+)</name>
        <dbReference type="ChEBI" id="CHEBI:29105"/>
    </ligand>
</feature>
<dbReference type="Gene3D" id="3.20.20.140">
    <property type="entry name" value="Metal-dependent hydrolases"/>
    <property type="match status" value="1"/>
</dbReference>
<dbReference type="OrthoDB" id="9776488at2"/>
<evidence type="ECO:0000256" key="6">
    <source>
        <dbReference type="PIRNR" id="PIRNR038994"/>
    </source>
</evidence>
<name>A0A2T3NER1_9GAMM</name>
<dbReference type="PANTHER" id="PTHR11113">
    <property type="entry name" value="N-ACETYLGLUCOSAMINE-6-PHOSPHATE DEACETYLASE"/>
    <property type="match status" value="1"/>
</dbReference>
<evidence type="ECO:0000313" key="11">
    <source>
        <dbReference type="EMBL" id="PSW12868.1"/>
    </source>
</evidence>
<feature type="domain" description="Amidohydrolase-related" evidence="10">
    <location>
        <begin position="61"/>
        <end position="372"/>
    </location>
</feature>
<dbReference type="GO" id="GO:0006046">
    <property type="term" value="P:N-acetylglucosamine catabolic process"/>
    <property type="evidence" value="ECO:0007669"/>
    <property type="project" value="TreeGrafter"/>
</dbReference>
<dbReference type="RefSeq" id="WP_107298683.1">
    <property type="nucleotide sequence ID" value="NZ_PYMB01000004.1"/>
</dbReference>
<keyword evidence="2 9" id="KW-0479">Metal-binding</keyword>
<comment type="caution">
    <text evidence="11">The sequence shown here is derived from an EMBL/GenBank/DDBJ whole genome shotgun (WGS) entry which is preliminary data.</text>
</comment>
<feature type="binding site" evidence="8">
    <location>
        <begin position="310"/>
        <end position="312"/>
    </location>
    <ligand>
        <name>substrate</name>
    </ligand>
</feature>
<reference evidence="11 12" key="1">
    <citation type="submission" date="2018-03" db="EMBL/GenBank/DDBJ databases">
        <title>Whole genome sequencing of Histamine producing bacteria.</title>
        <authorList>
            <person name="Butler K."/>
        </authorList>
    </citation>
    <scope>NUCLEOTIDE SEQUENCE [LARGE SCALE GENOMIC DNA]</scope>
    <source>
        <strain evidence="11 12">DSM 19138</strain>
    </source>
</reference>
<evidence type="ECO:0000256" key="2">
    <source>
        <dbReference type="ARBA" id="ARBA00022723"/>
    </source>
</evidence>
<dbReference type="AlphaFoldDB" id="A0A2T3NER1"/>
<dbReference type="Pfam" id="PF01979">
    <property type="entry name" value="Amidohydro_1"/>
    <property type="match status" value="1"/>
</dbReference>
<dbReference type="PIRSF" id="PIRSF038994">
    <property type="entry name" value="NagA"/>
    <property type="match status" value="1"/>
</dbReference>
<dbReference type="GO" id="GO:0008448">
    <property type="term" value="F:N-acetylglucosamine-6-phosphate deacetylase activity"/>
    <property type="evidence" value="ECO:0007669"/>
    <property type="project" value="InterPro"/>
</dbReference>
<evidence type="ECO:0000313" key="12">
    <source>
        <dbReference type="Proteomes" id="UP000241346"/>
    </source>
</evidence>
<dbReference type="Proteomes" id="UP000241346">
    <property type="component" value="Unassembled WGS sequence"/>
</dbReference>
<dbReference type="FunFam" id="3.20.20.140:FF:000004">
    <property type="entry name" value="N-acetylglucosamine-6-phosphate deacetylase"/>
    <property type="match status" value="1"/>
</dbReference>
<comment type="function">
    <text evidence="5">Involved in the first committed step in the biosynthesis of amino-sugar-nucleotides. Catalyzes the hydrolysis of the N-acetyl group of N-acetylglucosamine-6-phosphate (GlcNAc-6-P) to yield glucosamine 6-phosphate and acetate.</text>
</comment>
<gene>
    <name evidence="11" type="primary">nagA</name>
    <name evidence="11" type="ORF">C9J01_12960</name>
</gene>
<evidence type="ECO:0000256" key="5">
    <source>
        <dbReference type="ARBA" id="ARBA00055797"/>
    </source>
</evidence>
<proteinExistence type="inferred from homology"/>
<dbReference type="PANTHER" id="PTHR11113:SF14">
    <property type="entry name" value="N-ACETYLGLUCOSAMINE-6-PHOSPHATE DEACETYLASE"/>
    <property type="match status" value="1"/>
</dbReference>
<dbReference type="NCBIfam" id="TIGR00221">
    <property type="entry name" value="nagA"/>
    <property type="match status" value="1"/>
</dbReference>
<evidence type="ECO:0000256" key="8">
    <source>
        <dbReference type="PIRSR" id="PIRSR038994-2"/>
    </source>
</evidence>
<feature type="binding site" evidence="8">
    <location>
        <begin position="224"/>
        <end position="225"/>
    </location>
    <ligand>
        <name>substrate</name>
    </ligand>
</feature>
<accession>A0A2T3NER1</accession>
<evidence type="ECO:0000256" key="1">
    <source>
        <dbReference type="ARBA" id="ARBA00010716"/>
    </source>
</evidence>
<feature type="binding site" evidence="9">
    <location>
        <position position="221"/>
    </location>
    <ligand>
        <name>Zn(2+)</name>
        <dbReference type="ChEBI" id="CHEBI:29105"/>
    </ligand>
</feature>
<dbReference type="InterPro" id="IPR006680">
    <property type="entry name" value="Amidohydro-rel"/>
</dbReference>
<dbReference type="GO" id="GO:0046872">
    <property type="term" value="F:metal ion binding"/>
    <property type="evidence" value="ECO:0007669"/>
    <property type="project" value="UniProtKB-KW"/>
</dbReference>
<keyword evidence="4 6" id="KW-0119">Carbohydrate metabolism</keyword>
<dbReference type="EMBL" id="PYMB01000004">
    <property type="protein sequence ID" value="PSW12868.1"/>
    <property type="molecule type" value="Genomic_DNA"/>
</dbReference>
<dbReference type="Pfam" id="PF22643">
    <property type="entry name" value="NagA_N"/>
    <property type="match status" value="1"/>
</dbReference>
<evidence type="ECO:0000256" key="4">
    <source>
        <dbReference type="ARBA" id="ARBA00023277"/>
    </source>
</evidence>
<evidence type="ECO:0000256" key="7">
    <source>
        <dbReference type="PIRSR" id="PIRSR038994-1"/>
    </source>
</evidence>
<keyword evidence="3 6" id="KW-0378">Hydrolase</keyword>
<feature type="binding site" evidence="8">
    <location>
        <position position="255"/>
    </location>
    <ligand>
        <name>substrate</name>
    </ligand>
</feature>
<dbReference type="Gene3D" id="2.30.40.10">
    <property type="entry name" value="Urease, subunit C, domain 1"/>
    <property type="match status" value="1"/>
</dbReference>
<comment type="similarity">
    <text evidence="1 6">Belongs to the metallo-dependent hydrolases superfamily. NagA family.</text>
</comment>
<evidence type="ECO:0000256" key="3">
    <source>
        <dbReference type="ARBA" id="ARBA00022801"/>
    </source>
</evidence>
<evidence type="ECO:0000256" key="9">
    <source>
        <dbReference type="PIRSR" id="PIRSR038994-3"/>
    </source>
</evidence>
<dbReference type="InterPro" id="IPR003764">
    <property type="entry name" value="GlcNAc_6-P_deAcase"/>
</dbReference>
<evidence type="ECO:0000259" key="10">
    <source>
        <dbReference type="Pfam" id="PF01979"/>
    </source>
</evidence>
<dbReference type="InterPro" id="IPR032466">
    <property type="entry name" value="Metal_Hydrolase"/>
</dbReference>
<feature type="binding site" evidence="8">
    <location>
        <position position="232"/>
    </location>
    <ligand>
        <name>substrate</name>
    </ligand>
</feature>
<feature type="binding site" evidence="8">
    <location>
        <position position="149"/>
    </location>
    <ligand>
        <name>substrate</name>
    </ligand>
</feature>
<dbReference type="SUPFAM" id="SSF51556">
    <property type="entry name" value="Metallo-dependent hydrolases"/>
    <property type="match status" value="1"/>
</dbReference>
<feature type="binding site" evidence="9">
    <location>
        <position position="138"/>
    </location>
    <ligand>
        <name>Zn(2+)</name>
        <dbReference type="ChEBI" id="CHEBI:29105"/>
    </ligand>
</feature>